<keyword evidence="1" id="KW-0479">Metal-binding</keyword>
<dbReference type="GO" id="GO:0015942">
    <property type="term" value="P:formate metabolic process"/>
    <property type="evidence" value="ECO:0007669"/>
    <property type="project" value="InterPro"/>
</dbReference>
<dbReference type="SUPFAM" id="SSF50692">
    <property type="entry name" value="ADC-like"/>
    <property type="match status" value="1"/>
</dbReference>
<evidence type="ECO:0000313" key="8">
    <source>
        <dbReference type="Proteomes" id="UP000182811"/>
    </source>
</evidence>
<dbReference type="GO" id="GO:0008863">
    <property type="term" value="F:formate dehydrogenase (NAD+) activity"/>
    <property type="evidence" value="ECO:0007669"/>
    <property type="project" value="InterPro"/>
</dbReference>
<dbReference type="EC" id="1.2.1.2" evidence="7"/>
<organism evidence="7 8">
    <name type="scientific">Neomoorella thermoacetica</name>
    <name type="common">Clostridium thermoaceticum</name>
    <dbReference type="NCBI Taxonomy" id="1525"/>
    <lineage>
        <taxon>Bacteria</taxon>
        <taxon>Bacillati</taxon>
        <taxon>Bacillota</taxon>
        <taxon>Clostridia</taxon>
        <taxon>Neomoorellales</taxon>
        <taxon>Neomoorellaceae</taxon>
        <taxon>Neomoorella</taxon>
    </lineage>
</organism>
<dbReference type="GO" id="GO:0016020">
    <property type="term" value="C:membrane"/>
    <property type="evidence" value="ECO:0007669"/>
    <property type="project" value="TreeGrafter"/>
</dbReference>
<dbReference type="InterPro" id="IPR006655">
    <property type="entry name" value="Mopterin_OxRdtase_prok_CS"/>
</dbReference>
<feature type="domain" description="Molybdopterin oxidoreductase" evidence="5">
    <location>
        <begin position="12"/>
        <end position="342"/>
    </location>
</feature>
<dbReference type="GO" id="GO:0046872">
    <property type="term" value="F:metal ion binding"/>
    <property type="evidence" value="ECO:0007669"/>
    <property type="project" value="UniProtKB-KW"/>
</dbReference>
<evidence type="ECO:0000259" key="6">
    <source>
        <dbReference type="Pfam" id="PF01568"/>
    </source>
</evidence>
<dbReference type="InterPro" id="IPR006657">
    <property type="entry name" value="MoPterin_dinucl-bd_dom"/>
</dbReference>
<dbReference type="Gene3D" id="3.40.228.10">
    <property type="entry name" value="Dimethylsulfoxide Reductase, domain 2"/>
    <property type="match status" value="1"/>
</dbReference>
<sequence length="536" mass="59068">MAGLAIAFGSGAMTNSIAEIEHNDVLLIIGSNTTEAHPIIGQKMKQAARRGARLIVVDPRRIELVEHAHLWLPIRPGTNVALINGLMYVIITEGLVDKKFIEERTEGFESLWAVVQNYPPERVAEITGVPAEKIYAAARLYATTERAGIYYTLGITEHTSGTNNVMNLANLAMITGHVGREYSGVNPLRGQNNVQGACDMGALPDVFPGYQKVANPEVRERFAAAWNCQLDGTPGLRIPEMIDLAAEGHVRAMYIMGEDPALTDPDITHVRRALANLEFLVVQDLFISETAKFADVVLPGASFLEKDGTFTNTERRVQRVRRALTPRGESKPDWQIICELATRMGYPMNYASPAEVFAEMASLTPSYAGMSYERLEGDGLQWPCPTPEHPGTKFLHAGRFPRGKGLLQGIDYQPPAEMTDEEYPILLTTGRMLYHYGITTRRSAALESYRPEEMAEINPEQAAALGVKTGDKVAVVSRRGRLVTKVIVTDRVPPGIMFMTYHYKESPVNILTNAAFDPITKTAEYKVAAVRLEPAG</sequence>
<dbReference type="GO" id="GO:0022904">
    <property type="term" value="P:respiratory electron transport chain"/>
    <property type="evidence" value="ECO:0007669"/>
    <property type="project" value="TreeGrafter"/>
</dbReference>
<evidence type="ECO:0000256" key="3">
    <source>
        <dbReference type="ARBA" id="ARBA00023004"/>
    </source>
</evidence>
<dbReference type="EMBL" id="MDDC01000042">
    <property type="protein sequence ID" value="OIQ52732.1"/>
    <property type="molecule type" value="Genomic_DNA"/>
</dbReference>
<gene>
    <name evidence="7" type="primary">fdhF</name>
    <name evidence="7" type="ORF">MOTE_25440</name>
</gene>
<evidence type="ECO:0000313" key="7">
    <source>
        <dbReference type="EMBL" id="OIQ52732.1"/>
    </source>
</evidence>
<dbReference type="GO" id="GO:0043546">
    <property type="term" value="F:molybdopterin cofactor binding"/>
    <property type="evidence" value="ECO:0007669"/>
    <property type="project" value="InterPro"/>
</dbReference>
<dbReference type="AlphaFoldDB" id="A0A1J5NCC9"/>
<protein>
    <submittedName>
        <fullName evidence="7">Formate dehydrogenase H</fullName>
        <ecNumber evidence="7">1.1.99.33</ecNumber>
        <ecNumber evidence="7">1.2.1.2</ecNumber>
    </submittedName>
</protein>
<dbReference type="PANTHER" id="PTHR43105">
    <property type="entry name" value="RESPIRATORY NITRATE REDUCTASE"/>
    <property type="match status" value="1"/>
</dbReference>
<dbReference type="NCBIfam" id="TIGR01591">
    <property type="entry name" value="Fdh-alpha"/>
    <property type="match status" value="1"/>
</dbReference>
<dbReference type="Proteomes" id="UP000182811">
    <property type="component" value="Unassembled WGS sequence"/>
</dbReference>
<dbReference type="SUPFAM" id="SSF53706">
    <property type="entry name" value="Formate dehydrogenase/DMSO reductase, domains 1-3"/>
    <property type="match status" value="1"/>
</dbReference>
<dbReference type="InterPro" id="IPR050123">
    <property type="entry name" value="Prok_molybdopt-oxidoreductase"/>
</dbReference>
<dbReference type="InterPro" id="IPR006478">
    <property type="entry name" value="Formate_DH_asu"/>
</dbReference>
<proteinExistence type="predicted"/>
<dbReference type="Pfam" id="PF00384">
    <property type="entry name" value="Molybdopterin"/>
    <property type="match status" value="1"/>
</dbReference>
<dbReference type="InterPro" id="IPR006656">
    <property type="entry name" value="Mopterin_OxRdtase"/>
</dbReference>
<dbReference type="Gene3D" id="3.40.50.740">
    <property type="match status" value="1"/>
</dbReference>
<accession>A0A1J5NCC9</accession>
<comment type="caution">
    <text evidence="7">The sequence shown here is derived from an EMBL/GenBank/DDBJ whole genome shotgun (WGS) entry which is preliminary data.</text>
</comment>
<dbReference type="Pfam" id="PF01568">
    <property type="entry name" value="Molydop_binding"/>
    <property type="match status" value="1"/>
</dbReference>
<evidence type="ECO:0000256" key="4">
    <source>
        <dbReference type="ARBA" id="ARBA00023014"/>
    </source>
</evidence>
<feature type="domain" description="Molybdopterin dinucleotide-binding" evidence="6">
    <location>
        <begin position="426"/>
        <end position="528"/>
    </location>
</feature>
<reference evidence="7 8" key="1">
    <citation type="submission" date="2016-08" db="EMBL/GenBank/DDBJ databases">
        <title>Genome-based comparison of Moorella thermoacetic strains.</title>
        <authorList>
            <person name="Poehlein A."/>
            <person name="Bengelsdorf F.R."/>
            <person name="Esser C."/>
            <person name="Duerre P."/>
            <person name="Daniel R."/>
        </authorList>
    </citation>
    <scope>NUCLEOTIDE SEQUENCE [LARGE SCALE GENOMIC DNA]</scope>
    <source>
        <strain evidence="7 8">DSM 21394</strain>
    </source>
</reference>
<name>A0A1J5NCC9_NEOTH</name>
<dbReference type="Gene3D" id="2.40.40.20">
    <property type="match status" value="1"/>
</dbReference>
<keyword evidence="2 7" id="KW-0560">Oxidoreductase</keyword>
<dbReference type="GO" id="GO:0051536">
    <property type="term" value="F:iron-sulfur cluster binding"/>
    <property type="evidence" value="ECO:0007669"/>
    <property type="project" value="UniProtKB-KW"/>
</dbReference>
<evidence type="ECO:0000259" key="5">
    <source>
        <dbReference type="Pfam" id="PF00384"/>
    </source>
</evidence>
<dbReference type="GO" id="GO:0003954">
    <property type="term" value="F:NADH dehydrogenase activity"/>
    <property type="evidence" value="ECO:0007669"/>
    <property type="project" value="TreeGrafter"/>
</dbReference>
<evidence type="ECO:0000256" key="1">
    <source>
        <dbReference type="ARBA" id="ARBA00022723"/>
    </source>
</evidence>
<dbReference type="PANTHER" id="PTHR43105:SF14">
    <property type="entry name" value="FORMATE DEHYDROGENASE H"/>
    <property type="match status" value="1"/>
</dbReference>
<dbReference type="EC" id="1.1.99.33" evidence="7"/>
<dbReference type="InterPro" id="IPR009010">
    <property type="entry name" value="Asp_de-COase-like_dom_sf"/>
</dbReference>
<evidence type="ECO:0000256" key="2">
    <source>
        <dbReference type="ARBA" id="ARBA00023002"/>
    </source>
</evidence>
<keyword evidence="4" id="KW-0411">Iron-sulfur</keyword>
<dbReference type="PROSITE" id="PS00490">
    <property type="entry name" value="MOLYBDOPTERIN_PROK_2"/>
    <property type="match status" value="1"/>
</dbReference>
<keyword evidence="3" id="KW-0408">Iron</keyword>